<dbReference type="Proteomes" id="UP000823616">
    <property type="component" value="Unassembled WGS sequence"/>
</dbReference>
<evidence type="ECO:0000259" key="1">
    <source>
        <dbReference type="Pfam" id="PF02518"/>
    </source>
</evidence>
<dbReference type="SUPFAM" id="SSF55874">
    <property type="entry name" value="ATPase domain of HSP90 chaperone/DNA topoisomerase II/histidine kinase"/>
    <property type="match status" value="1"/>
</dbReference>
<evidence type="ECO:0000313" key="3">
    <source>
        <dbReference type="Proteomes" id="UP000823616"/>
    </source>
</evidence>
<gene>
    <name evidence="2" type="ORF">IAA96_08295</name>
</gene>
<keyword evidence="2" id="KW-0808">Transferase</keyword>
<dbReference type="Gene3D" id="3.30.565.10">
    <property type="entry name" value="Histidine kinase-like ATPase, C-terminal domain"/>
    <property type="match status" value="1"/>
</dbReference>
<dbReference type="InterPro" id="IPR036890">
    <property type="entry name" value="HATPase_C_sf"/>
</dbReference>
<reference evidence="2" key="1">
    <citation type="submission" date="2020-10" db="EMBL/GenBank/DDBJ databases">
        <authorList>
            <person name="Gilroy R."/>
        </authorList>
    </citation>
    <scope>NUCLEOTIDE SEQUENCE</scope>
    <source>
        <strain evidence="2">B3-4054</strain>
    </source>
</reference>
<dbReference type="InterPro" id="IPR003594">
    <property type="entry name" value="HATPase_dom"/>
</dbReference>
<proteinExistence type="predicted"/>
<feature type="domain" description="Histidine kinase/HSP90-like ATPase" evidence="1">
    <location>
        <begin position="5"/>
        <end position="99"/>
    </location>
</feature>
<dbReference type="CDD" id="cd00075">
    <property type="entry name" value="HATPase"/>
    <property type="match status" value="1"/>
</dbReference>
<dbReference type="AlphaFoldDB" id="A0A9D9EQ80"/>
<keyword evidence="2" id="KW-0418">Kinase</keyword>
<dbReference type="GO" id="GO:0016301">
    <property type="term" value="F:kinase activity"/>
    <property type="evidence" value="ECO:0007669"/>
    <property type="project" value="UniProtKB-KW"/>
</dbReference>
<sequence>MHYSLCDMFSDLTQNSIEAGASVVTVRLIQDEASVRFSVEDNGKGMSLATLQKASDPFYTDGVKHPGRKVGLGIPFLIQTAEETGGSWKISSRAAGAGTAELSSGGAFAADTHPESGEGTGTFLACAFDLTNIDLPPLGDVPGFFRQCLAFPQKYEMVVERKAPWTEYTLKRSELLDALGLDGPEDFSEVSVLHLMGTYLESLESEEGEKKNG</sequence>
<dbReference type="EMBL" id="JADIMS010000154">
    <property type="protein sequence ID" value="MBO8451088.1"/>
    <property type="molecule type" value="Genomic_DNA"/>
</dbReference>
<comment type="caution">
    <text evidence="2">The sequence shown here is derived from an EMBL/GenBank/DDBJ whole genome shotgun (WGS) entry which is preliminary data.</text>
</comment>
<organism evidence="2 3">
    <name type="scientific">Candidatus Avitreponema avistercoris</name>
    <dbReference type="NCBI Taxonomy" id="2840705"/>
    <lineage>
        <taxon>Bacteria</taxon>
        <taxon>Pseudomonadati</taxon>
        <taxon>Spirochaetota</taxon>
        <taxon>Spirochaetia</taxon>
        <taxon>Spirochaetales</taxon>
        <taxon>Candidatus Avitreponema</taxon>
    </lineage>
</organism>
<reference evidence="2" key="2">
    <citation type="journal article" date="2021" name="PeerJ">
        <title>Extensive microbial diversity within the chicken gut microbiome revealed by metagenomics and culture.</title>
        <authorList>
            <person name="Gilroy R."/>
            <person name="Ravi A."/>
            <person name="Getino M."/>
            <person name="Pursley I."/>
            <person name="Horton D.L."/>
            <person name="Alikhan N.F."/>
            <person name="Baker D."/>
            <person name="Gharbi K."/>
            <person name="Hall N."/>
            <person name="Watson M."/>
            <person name="Adriaenssens E.M."/>
            <person name="Foster-Nyarko E."/>
            <person name="Jarju S."/>
            <person name="Secka A."/>
            <person name="Antonio M."/>
            <person name="Oren A."/>
            <person name="Chaudhuri R.R."/>
            <person name="La Ragione R."/>
            <person name="Hildebrand F."/>
            <person name="Pallen M.J."/>
        </authorList>
    </citation>
    <scope>NUCLEOTIDE SEQUENCE</scope>
    <source>
        <strain evidence="2">B3-4054</strain>
    </source>
</reference>
<evidence type="ECO:0000313" key="2">
    <source>
        <dbReference type="EMBL" id="MBO8451088.1"/>
    </source>
</evidence>
<dbReference type="Pfam" id="PF02518">
    <property type="entry name" value="HATPase_c"/>
    <property type="match status" value="1"/>
</dbReference>
<protein>
    <submittedName>
        <fullName evidence="2">Sensor histidine kinase</fullName>
    </submittedName>
</protein>
<name>A0A9D9EQ80_9SPIR</name>
<accession>A0A9D9EQ80</accession>